<evidence type="ECO:0000256" key="1">
    <source>
        <dbReference type="SAM" id="MobiDB-lite"/>
    </source>
</evidence>
<comment type="caution">
    <text evidence="2">The sequence shown here is derived from an EMBL/GenBank/DDBJ whole genome shotgun (WGS) entry which is preliminary data.</text>
</comment>
<keyword evidence="3" id="KW-1185">Reference proteome</keyword>
<organism evidence="2 3">
    <name type="scientific">Panicum virgatum</name>
    <name type="common">Blackwell switchgrass</name>
    <dbReference type="NCBI Taxonomy" id="38727"/>
    <lineage>
        <taxon>Eukaryota</taxon>
        <taxon>Viridiplantae</taxon>
        <taxon>Streptophyta</taxon>
        <taxon>Embryophyta</taxon>
        <taxon>Tracheophyta</taxon>
        <taxon>Spermatophyta</taxon>
        <taxon>Magnoliopsida</taxon>
        <taxon>Liliopsida</taxon>
        <taxon>Poales</taxon>
        <taxon>Poaceae</taxon>
        <taxon>PACMAD clade</taxon>
        <taxon>Panicoideae</taxon>
        <taxon>Panicodae</taxon>
        <taxon>Paniceae</taxon>
        <taxon>Panicinae</taxon>
        <taxon>Panicum</taxon>
        <taxon>Panicum sect. Hiantes</taxon>
    </lineage>
</organism>
<accession>A0A8T0X2G0</accession>
<evidence type="ECO:0000313" key="3">
    <source>
        <dbReference type="Proteomes" id="UP000823388"/>
    </source>
</evidence>
<dbReference type="Proteomes" id="UP000823388">
    <property type="component" value="Chromosome 1N"/>
</dbReference>
<dbReference type="AlphaFoldDB" id="A0A8T0X2G0"/>
<dbReference type="EMBL" id="CM029038">
    <property type="protein sequence ID" value="KAG2651514.1"/>
    <property type="molecule type" value="Genomic_DNA"/>
</dbReference>
<sequence length="124" mass="14384">MDSLLRRLLEDDSSSDENYDVAAIMLANLAKNEQPKHGDSVQGHEVVRRNKQKGDAKLFDEKGQPENFVYDHVGTPVEPEQDEDRVYNFLEMHRKIEDPVAHSQLRDDLVEHLWQIHGQLKLLL</sequence>
<protein>
    <submittedName>
        <fullName evidence="2">Uncharacterized protein</fullName>
    </submittedName>
</protein>
<feature type="region of interest" description="Disordered" evidence="1">
    <location>
        <begin position="34"/>
        <end position="61"/>
    </location>
</feature>
<gene>
    <name evidence="2" type="ORF">PVAP13_1NG308500</name>
</gene>
<reference evidence="2" key="1">
    <citation type="submission" date="2020-05" db="EMBL/GenBank/DDBJ databases">
        <title>WGS assembly of Panicum virgatum.</title>
        <authorList>
            <person name="Lovell J.T."/>
            <person name="Jenkins J."/>
            <person name="Shu S."/>
            <person name="Juenger T.E."/>
            <person name="Schmutz J."/>
        </authorList>
    </citation>
    <scope>NUCLEOTIDE SEQUENCE</scope>
    <source>
        <strain evidence="2">AP13</strain>
    </source>
</reference>
<name>A0A8T0X2G0_PANVG</name>
<feature type="compositionally biased region" description="Basic and acidic residues" evidence="1">
    <location>
        <begin position="45"/>
        <end position="61"/>
    </location>
</feature>
<evidence type="ECO:0000313" key="2">
    <source>
        <dbReference type="EMBL" id="KAG2651514.1"/>
    </source>
</evidence>
<proteinExistence type="predicted"/>